<proteinExistence type="predicted"/>
<feature type="compositionally biased region" description="Basic and acidic residues" evidence="1">
    <location>
        <begin position="91"/>
        <end position="104"/>
    </location>
</feature>
<dbReference type="EMBL" id="VTTN01000003">
    <property type="protein sequence ID" value="KAA0596486.1"/>
    <property type="molecule type" value="Genomic_DNA"/>
</dbReference>
<feature type="region of interest" description="Disordered" evidence="1">
    <location>
        <begin position="91"/>
        <end position="127"/>
    </location>
</feature>
<name>A0A5A9GPU9_AZOLI</name>
<reference evidence="2 3" key="1">
    <citation type="submission" date="2019-08" db="EMBL/GenBank/DDBJ databases">
        <authorList>
            <person name="Grouzdev D."/>
            <person name="Tikhonova E."/>
            <person name="Kravchenko I."/>
        </authorList>
    </citation>
    <scope>NUCLEOTIDE SEQUENCE [LARGE SCALE GENOMIC DNA]</scope>
    <source>
        <strain evidence="2 3">59b</strain>
    </source>
</reference>
<sequence>MEIRGVSSTTAVRPTAFQPTEAGSASASTPAETTGTAANGETEKASGAGFISPFLRYDQSARVAVLYFRDFDTGATQDQIPSRRVVEEYRRTASRLSQEDERKSAAAKTGSDGSADGSTGSAAASPGSGYGTAYGTAAGDTGSTGTSIGVSFASAASSSGSATGSGTAAPTTGGSTPAATGGRTGGSPGGLVSVTV</sequence>
<feature type="compositionally biased region" description="Polar residues" evidence="1">
    <location>
        <begin position="1"/>
        <end position="28"/>
    </location>
</feature>
<dbReference type="RefSeq" id="WP_149231000.1">
    <property type="nucleotide sequence ID" value="NZ_JALJXJ010000004.1"/>
</dbReference>
<feature type="compositionally biased region" description="Low complexity" evidence="1">
    <location>
        <begin position="155"/>
        <end position="181"/>
    </location>
</feature>
<keyword evidence="3" id="KW-1185">Reference proteome</keyword>
<dbReference type="Proteomes" id="UP000324927">
    <property type="component" value="Unassembled WGS sequence"/>
</dbReference>
<feature type="compositionally biased region" description="Low complexity" evidence="1">
    <location>
        <begin position="29"/>
        <end position="40"/>
    </location>
</feature>
<feature type="region of interest" description="Disordered" evidence="1">
    <location>
        <begin position="155"/>
        <end position="196"/>
    </location>
</feature>
<dbReference type="AlphaFoldDB" id="A0A5A9GPU9"/>
<organism evidence="2 3">
    <name type="scientific">Azospirillum lipoferum</name>
    <dbReference type="NCBI Taxonomy" id="193"/>
    <lineage>
        <taxon>Bacteria</taxon>
        <taxon>Pseudomonadati</taxon>
        <taxon>Pseudomonadota</taxon>
        <taxon>Alphaproteobacteria</taxon>
        <taxon>Rhodospirillales</taxon>
        <taxon>Azospirillaceae</taxon>
        <taxon>Azospirillum</taxon>
    </lineage>
</organism>
<dbReference type="OrthoDB" id="7307795at2"/>
<gene>
    <name evidence="2" type="ORF">FZ942_10230</name>
</gene>
<comment type="caution">
    <text evidence="2">The sequence shown here is derived from an EMBL/GenBank/DDBJ whole genome shotgun (WGS) entry which is preliminary data.</text>
</comment>
<feature type="compositionally biased region" description="Low complexity" evidence="1">
    <location>
        <begin position="106"/>
        <end position="127"/>
    </location>
</feature>
<evidence type="ECO:0000256" key="1">
    <source>
        <dbReference type="SAM" id="MobiDB-lite"/>
    </source>
</evidence>
<feature type="region of interest" description="Disordered" evidence="1">
    <location>
        <begin position="1"/>
        <end position="44"/>
    </location>
</feature>
<evidence type="ECO:0000313" key="2">
    <source>
        <dbReference type="EMBL" id="KAA0596486.1"/>
    </source>
</evidence>
<accession>A0A5A9GPU9</accession>
<evidence type="ECO:0000313" key="3">
    <source>
        <dbReference type="Proteomes" id="UP000324927"/>
    </source>
</evidence>
<protein>
    <submittedName>
        <fullName evidence="2">Uncharacterized protein</fullName>
    </submittedName>
</protein>